<proteinExistence type="predicted"/>
<accession>A0ABS0B140</accession>
<keyword evidence="3" id="KW-1185">Reference proteome</keyword>
<dbReference type="Gene3D" id="3.90.550.10">
    <property type="entry name" value="Spore Coat Polysaccharide Biosynthesis Protein SpsA, Chain A"/>
    <property type="match status" value="1"/>
</dbReference>
<dbReference type="RefSeq" id="WP_194848221.1">
    <property type="nucleotide sequence ID" value="NZ_JAAEJV010000050.1"/>
</dbReference>
<dbReference type="PANTHER" id="PTHR43685">
    <property type="entry name" value="GLYCOSYLTRANSFERASE"/>
    <property type="match status" value="1"/>
</dbReference>
<feature type="domain" description="Glycosyltransferase 2-like" evidence="1">
    <location>
        <begin position="4"/>
        <end position="168"/>
    </location>
</feature>
<dbReference type="PANTHER" id="PTHR43685:SF2">
    <property type="entry name" value="GLYCOSYLTRANSFERASE 2-LIKE DOMAIN-CONTAINING PROTEIN"/>
    <property type="match status" value="1"/>
</dbReference>
<comment type="caution">
    <text evidence="2">The sequence shown here is derived from an EMBL/GenBank/DDBJ whole genome shotgun (WGS) entry which is preliminary data.</text>
</comment>
<dbReference type="InterPro" id="IPR029044">
    <property type="entry name" value="Nucleotide-diphossugar_trans"/>
</dbReference>
<evidence type="ECO:0000313" key="2">
    <source>
        <dbReference type="EMBL" id="MBF5059904.1"/>
    </source>
</evidence>
<protein>
    <recommendedName>
        <fullName evidence="1">Glycosyltransferase 2-like domain-containing protein</fullName>
    </recommendedName>
</protein>
<reference evidence="2 3" key="1">
    <citation type="submission" date="2020-01" db="EMBL/GenBank/DDBJ databases">
        <title>Draft genome sequence of Cand. Neptunochlamydia vexilliferae K9.</title>
        <authorList>
            <person name="Schulz F."/>
            <person name="Koestlbacher S."/>
            <person name="Wascher F."/>
            <person name="Pizzetti I."/>
            <person name="Horn M."/>
        </authorList>
    </citation>
    <scope>NUCLEOTIDE SEQUENCE [LARGE SCALE GENOMIC DNA]</scope>
    <source>
        <strain evidence="2 3">K9</strain>
    </source>
</reference>
<evidence type="ECO:0000259" key="1">
    <source>
        <dbReference type="Pfam" id="PF00535"/>
    </source>
</evidence>
<gene>
    <name evidence="2" type="ORF">NEPTK9_001427</name>
</gene>
<dbReference type="Proteomes" id="UP001194714">
    <property type="component" value="Unassembled WGS sequence"/>
</dbReference>
<sequence length="292" mass="33439">MTLSVIMPNYNHAKYLSESLGAITSQSCCATEILFIDDASTDNSIEVIKHFPQITLLQNPKNLGPIETMNRGIQESNSEYIAFCSADDIILPGFFEKAITFLNNHPEIGLCSGKTCHFKNTASDQLIPQRMPLGNKPRSFDAQTLPKIFKKTTYFIHTTCAIFRRKHLLEFGGLNPKLLSLSDWYLNCQIALKYGAAYLPHYFAAFRLHDESYSKKLKASPKQEEMFHALMEEIKETGPEWEKLVKKTGLLAHAGVRMVLFLAKHPEYRSYFPRAFLKKCQFHWSFLRKGKM</sequence>
<dbReference type="InterPro" id="IPR050834">
    <property type="entry name" value="Glycosyltransf_2"/>
</dbReference>
<dbReference type="InterPro" id="IPR001173">
    <property type="entry name" value="Glyco_trans_2-like"/>
</dbReference>
<dbReference type="EMBL" id="JAAEJV010000050">
    <property type="protein sequence ID" value="MBF5059904.1"/>
    <property type="molecule type" value="Genomic_DNA"/>
</dbReference>
<name>A0ABS0B140_9BACT</name>
<dbReference type="CDD" id="cd00761">
    <property type="entry name" value="Glyco_tranf_GTA_type"/>
    <property type="match status" value="1"/>
</dbReference>
<dbReference type="Pfam" id="PF00535">
    <property type="entry name" value="Glycos_transf_2"/>
    <property type="match status" value="1"/>
</dbReference>
<evidence type="ECO:0000313" key="3">
    <source>
        <dbReference type="Proteomes" id="UP001194714"/>
    </source>
</evidence>
<dbReference type="SUPFAM" id="SSF53448">
    <property type="entry name" value="Nucleotide-diphospho-sugar transferases"/>
    <property type="match status" value="1"/>
</dbReference>
<organism evidence="2 3">
    <name type="scientific">Candidatus Neptunichlamydia vexilliferae</name>
    <dbReference type="NCBI Taxonomy" id="1651774"/>
    <lineage>
        <taxon>Bacteria</taxon>
        <taxon>Pseudomonadati</taxon>
        <taxon>Chlamydiota</taxon>
        <taxon>Chlamydiia</taxon>
        <taxon>Parachlamydiales</taxon>
        <taxon>Simkaniaceae</taxon>
        <taxon>Candidatus Neptunichlamydia</taxon>
    </lineage>
</organism>